<dbReference type="AlphaFoldDB" id="A0A0K1Q0N6"/>
<evidence type="ECO:0000313" key="3">
    <source>
        <dbReference type="EMBL" id="AKU99201.1"/>
    </source>
</evidence>
<gene>
    <name evidence="3" type="ORF">AKJ09_05865</name>
</gene>
<dbReference type="STRING" id="1391654.AKJ09_05865"/>
<dbReference type="PANTHER" id="PTHR47191">
    <property type="entry name" value="OS05G0170800 PROTEIN"/>
    <property type="match status" value="1"/>
</dbReference>
<name>A0A0K1Q0N6_9BACT</name>
<dbReference type="InterPro" id="IPR023065">
    <property type="entry name" value="Uncharacterised_ApaG"/>
</dbReference>
<dbReference type="EMBL" id="CP012333">
    <property type="protein sequence ID" value="AKU99201.1"/>
    <property type="molecule type" value="Genomic_DNA"/>
</dbReference>
<sequence length="127" mass="13949">MSTATTEGIQVTVRVSYVPEQSSPRMHRYVFAYTVRIANDGGAPAQLRSRHWVITDGDGRIEEVRGPGVVGQQPTLNPGDQFEYTSGCVLTTPRGEMRGTYQMHRPDGSTFDATIAPFSLALPYSLN</sequence>
<protein>
    <recommendedName>
        <fullName evidence="1">Protein ApaG</fullName>
    </recommendedName>
</protein>
<dbReference type="PROSITE" id="PS51087">
    <property type="entry name" value="APAG"/>
    <property type="match status" value="1"/>
</dbReference>
<dbReference type="SUPFAM" id="SSF110069">
    <property type="entry name" value="ApaG-like"/>
    <property type="match status" value="1"/>
</dbReference>
<evidence type="ECO:0000259" key="2">
    <source>
        <dbReference type="PROSITE" id="PS51087"/>
    </source>
</evidence>
<dbReference type="InterPro" id="IPR007474">
    <property type="entry name" value="ApaG_domain"/>
</dbReference>
<evidence type="ECO:0000256" key="1">
    <source>
        <dbReference type="ARBA" id="ARBA00017693"/>
    </source>
</evidence>
<dbReference type="Pfam" id="PF04379">
    <property type="entry name" value="DUF525"/>
    <property type="match status" value="1"/>
</dbReference>
<keyword evidence="4" id="KW-1185">Reference proteome</keyword>
<organism evidence="3 4">
    <name type="scientific">Labilithrix luteola</name>
    <dbReference type="NCBI Taxonomy" id="1391654"/>
    <lineage>
        <taxon>Bacteria</taxon>
        <taxon>Pseudomonadati</taxon>
        <taxon>Myxococcota</taxon>
        <taxon>Polyangia</taxon>
        <taxon>Polyangiales</taxon>
        <taxon>Labilitrichaceae</taxon>
        <taxon>Labilithrix</taxon>
    </lineage>
</organism>
<dbReference type="NCBIfam" id="NF003967">
    <property type="entry name" value="PRK05461.1"/>
    <property type="match status" value="1"/>
</dbReference>
<dbReference type="PATRIC" id="fig|1391654.3.peg.5951"/>
<dbReference type="PANTHER" id="PTHR47191:SF2">
    <property type="entry name" value="OS05G0170800 PROTEIN"/>
    <property type="match status" value="1"/>
</dbReference>
<dbReference type="OrthoDB" id="9795226at2"/>
<reference evidence="3 4" key="1">
    <citation type="submission" date="2015-08" db="EMBL/GenBank/DDBJ databases">
        <authorList>
            <person name="Babu N.S."/>
            <person name="Beckwith C.J."/>
            <person name="Beseler K.G."/>
            <person name="Brison A."/>
            <person name="Carone J.V."/>
            <person name="Caskin T.P."/>
            <person name="Diamond M."/>
            <person name="Durham M.E."/>
            <person name="Foxe J.M."/>
            <person name="Go M."/>
            <person name="Henderson B.A."/>
            <person name="Jones I.B."/>
            <person name="McGettigan J.A."/>
            <person name="Micheletti S.J."/>
            <person name="Nasrallah M.E."/>
            <person name="Ortiz D."/>
            <person name="Piller C.R."/>
            <person name="Privatt S.R."/>
            <person name="Schneider S.L."/>
            <person name="Sharp S."/>
            <person name="Smith T.C."/>
            <person name="Stanton J.D."/>
            <person name="Ullery H.E."/>
            <person name="Wilson R.J."/>
            <person name="Serrano M.G."/>
            <person name="Buck G."/>
            <person name="Lee V."/>
            <person name="Wang Y."/>
            <person name="Carvalho R."/>
            <person name="Voegtly L."/>
            <person name="Shi R."/>
            <person name="Duckworth R."/>
            <person name="Johnson A."/>
            <person name="Loviza R."/>
            <person name="Walstead R."/>
            <person name="Shah Z."/>
            <person name="Kiflezghi M."/>
            <person name="Wade K."/>
            <person name="Ball S.L."/>
            <person name="Bradley K.W."/>
            <person name="Asai D.J."/>
            <person name="Bowman C.A."/>
            <person name="Russell D.A."/>
            <person name="Pope W.H."/>
            <person name="Jacobs-Sera D."/>
            <person name="Hendrix R.W."/>
            <person name="Hatfull G.F."/>
        </authorList>
    </citation>
    <scope>NUCLEOTIDE SEQUENCE [LARGE SCALE GENOMIC DNA]</scope>
    <source>
        <strain evidence="3 4">DSM 27648</strain>
    </source>
</reference>
<dbReference type="RefSeq" id="WP_146650553.1">
    <property type="nucleotide sequence ID" value="NZ_CP012333.1"/>
</dbReference>
<accession>A0A0K1Q0N6</accession>
<evidence type="ECO:0000313" key="4">
    <source>
        <dbReference type="Proteomes" id="UP000064967"/>
    </source>
</evidence>
<dbReference type="InterPro" id="IPR036767">
    <property type="entry name" value="ApaG_sf"/>
</dbReference>
<dbReference type="Proteomes" id="UP000064967">
    <property type="component" value="Chromosome"/>
</dbReference>
<dbReference type="InterPro" id="IPR050718">
    <property type="entry name" value="ApaG-like"/>
</dbReference>
<proteinExistence type="inferred from homology"/>
<dbReference type="HAMAP" id="MF_00791">
    <property type="entry name" value="ApaG"/>
    <property type="match status" value="1"/>
</dbReference>
<feature type="domain" description="ApaG" evidence="2">
    <location>
        <begin position="3"/>
        <end position="127"/>
    </location>
</feature>
<dbReference type="Gene3D" id="2.60.40.1470">
    <property type="entry name" value="ApaG domain"/>
    <property type="match status" value="1"/>
</dbReference>
<dbReference type="KEGG" id="llu:AKJ09_05865"/>